<name>A0ACB9CW56_CICIN</name>
<gene>
    <name evidence="1" type="ORF">L2E82_28338</name>
</gene>
<proteinExistence type="predicted"/>
<accession>A0ACB9CW56</accession>
<evidence type="ECO:0000313" key="1">
    <source>
        <dbReference type="EMBL" id="KAI3738312.1"/>
    </source>
</evidence>
<dbReference type="EMBL" id="CM042013">
    <property type="protein sequence ID" value="KAI3738312.1"/>
    <property type="molecule type" value="Genomic_DNA"/>
</dbReference>
<evidence type="ECO:0000313" key="2">
    <source>
        <dbReference type="Proteomes" id="UP001055811"/>
    </source>
</evidence>
<keyword evidence="2" id="KW-1185">Reference proteome</keyword>
<reference evidence="1 2" key="2">
    <citation type="journal article" date="2022" name="Mol. Ecol. Resour.">
        <title>The genomes of chicory, endive, great burdock and yacon provide insights into Asteraceae paleo-polyploidization history and plant inulin production.</title>
        <authorList>
            <person name="Fan W."/>
            <person name="Wang S."/>
            <person name="Wang H."/>
            <person name="Wang A."/>
            <person name="Jiang F."/>
            <person name="Liu H."/>
            <person name="Zhao H."/>
            <person name="Xu D."/>
            <person name="Zhang Y."/>
        </authorList>
    </citation>
    <scope>NUCLEOTIDE SEQUENCE [LARGE SCALE GENOMIC DNA]</scope>
    <source>
        <strain evidence="2">cv. Punajuju</strain>
        <tissue evidence="1">Leaves</tissue>
    </source>
</reference>
<protein>
    <submittedName>
        <fullName evidence="1">Uncharacterized protein</fullName>
    </submittedName>
</protein>
<reference evidence="2" key="1">
    <citation type="journal article" date="2022" name="Mol. Ecol. Resour.">
        <title>The genomes of chicory, endive, great burdock and yacon provide insights into Asteraceae palaeo-polyploidization history and plant inulin production.</title>
        <authorList>
            <person name="Fan W."/>
            <person name="Wang S."/>
            <person name="Wang H."/>
            <person name="Wang A."/>
            <person name="Jiang F."/>
            <person name="Liu H."/>
            <person name="Zhao H."/>
            <person name="Xu D."/>
            <person name="Zhang Y."/>
        </authorList>
    </citation>
    <scope>NUCLEOTIDE SEQUENCE [LARGE SCALE GENOMIC DNA]</scope>
    <source>
        <strain evidence="2">cv. Punajuju</strain>
    </source>
</reference>
<organism evidence="1 2">
    <name type="scientific">Cichorium intybus</name>
    <name type="common">Chicory</name>
    <dbReference type="NCBI Taxonomy" id="13427"/>
    <lineage>
        <taxon>Eukaryota</taxon>
        <taxon>Viridiplantae</taxon>
        <taxon>Streptophyta</taxon>
        <taxon>Embryophyta</taxon>
        <taxon>Tracheophyta</taxon>
        <taxon>Spermatophyta</taxon>
        <taxon>Magnoliopsida</taxon>
        <taxon>eudicotyledons</taxon>
        <taxon>Gunneridae</taxon>
        <taxon>Pentapetalae</taxon>
        <taxon>asterids</taxon>
        <taxon>campanulids</taxon>
        <taxon>Asterales</taxon>
        <taxon>Asteraceae</taxon>
        <taxon>Cichorioideae</taxon>
        <taxon>Cichorieae</taxon>
        <taxon>Cichoriinae</taxon>
        <taxon>Cichorium</taxon>
    </lineage>
</organism>
<comment type="caution">
    <text evidence="1">The sequence shown here is derived from an EMBL/GenBank/DDBJ whole genome shotgun (WGS) entry which is preliminary data.</text>
</comment>
<dbReference type="Proteomes" id="UP001055811">
    <property type="component" value="Linkage Group LG05"/>
</dbReference>
<sequence length="114" mass="12666">MDLTRCLRNLEPNQPRLTHDVFTTGNATVDVVPDGVTVAPQTIPSRFNRCPNQGEISGWLVNGVVVPESRFESITSLIRLRFNPFKTPLVDLSSRKASRFLTSDANTVQIKVVT</sequence>